<keyword evidence="4" id="KW-1185">Reference proteome</keyword>
<dbReference type="GO" id="GO:0016491">
    <property type="term" value="F:oxidoreductase activity"/>
    <property type="evidence" value="ECO:0007669"/>
    <property type="project" value="UniProtKB-KW"/>
</dbReference>
<keyword evidence="1" id="KW-0560">Oxidoreductase</keyword>
<dbReference type="InterPro" id="IPR023210">
    <property type="entry name" value="NADP_OxRdtase_dom"/>
</dbReference>
<dbReference type="SUPFAM" id="SSF51430">
    <property type="entry name" value="NAD(P)-linked oxidoreductase"/>
    <property type="match status" value="1"/>
</dbReference>
<dbReference type="CDD" id="cd19079">
    <property type="entry name" value="AKR_EcYajO-like"/>
    <property type="match status" value="1"/>
</dbReference>
<protein>
    <submittedName>
        <fullName evidence="3">Transporter</fullName>
    </submittedName>
</protein>
<evidence type="ECO:0000256" key="1">
    <source>
        <dbReference type="ARBA" id="ARBA00023002"/>
    </source>
</evidence>
<evidence type="ECO:0000259" key="2">
    <source>
        <dbReference type="Pfam" id="PF00248"/>
    </source>
</evidence>
<comment type="caution">
    <text evidence="3">The sequence shown here is derived from an EMBL/GenBank/DDBJ whole genome shotgun (WGS) entry which is preliminary data.</text>
</comment>
<dbReference type="InterPro" id="IPR036812">
    <property type="entry name" value="NAD(P)_OxRdtase_dom_sf"/>
</dbReference>
<reference evidence="3 4" key="1">
    <citation type="journal article" date="2015" name="Sci. Rep.">
        <title>Chromosome-level genome map provides insights into diverse defense mechanisms in the medicinal fungus Ganoderma sinense.</title>
        <authorList>
            <person name="Zhu Y."/>
            <person name="Xu J."/>
            <person name="Sun C."/>
            <person name="Zhou S."/>
            <person name="Xu H."/>
            <person name="Nelson D.R."/>
            <person name="Qian J."/>
            <person name="Song J."/>
            <person name="Luo H."/>
            <person name="Xiang L."/>
            <person name="Li Y."/>
            <person name="Xu Z."/>
            <person name="Ji A."/>
            <person name="Wang L."/>
            <person name="Lu S."/>
            <person name="Hayward A."/>
            <person name="Sun W."/>
            <person name="Li X."/>
            <person name="Schwartz D.C."/>
            <person name="Wang Y."/>
            <person name="Chen S."/>
        </authorList>
    </citation>
    <scope>NUCLEOTIDE SEQUENCE [LARGE SCALE GENOMIC DNA]</scope>
    <source>
        <strain evidence="3 4">ZZ0214-1</strain>
    </source>
</reference>
<name>A0A2G8SHP4_9APHY</name>
<dbReference type="AlphaFoldDB" id="A0A2G8SHP4"/>
<dbReference type="EMBL" id="AYKW01000008">
    <property type="protein sequence ID" value="PIL33282.1"/>
    <property type="molecule type" value="Genomic_DNA"/>
</dbReference>
<dbReference type="OrthoDB" id="48988at2759"/>
<feature type="domain" description="NADP-dependent oxidoreductase" evidence="2">
    <location>
        <begin position="24"/>
        <end position="337"/>
    </location>
</feature>
<dbReference type="Pfam" id="PF00248">
    <property type="entry name" value="Aldo_ket_red"/>
    <property type="match status" value="1"/>
</dbReference>
<evidence type="ECO:0000313" key="3">
    <source>
        <dbReference type="EMBL" id="PIL33282.1"/>
    </source>
</evidence>
<dbReference type="GO" id="GO:0005829">
    <property type="term" value="C:cytosol"/>
    <property type="evidence" value="ECO:0007669"/>
    <property type="project" value="UniProtKB-ARBA"/>
</dbReference>
<dbReference type="PANTHER" id="PTHR43364">
    <property type="entry name" value="NADH-SPECIFIC METHYLGLYOXAL REDUCTASE-RELATED"/>
    <property type="match status" value="1"/>
</dbReference>
<gene>
    <name evidence="3" type="ORF">GSI_04732</name>
</gene>
<dbReference type="FunFam" id="3.20.20.100:FF:000004">
    <property type="entry name" value="Oxidoreductase, aldo/keto reductase"/>
    <property type="match status" value="1"/>
</dbReference>
<evidence type="ECO:0000313" key="4">
    <source>
        <dbReference type="Proteomes" id="UP000230002"/>
    </source>
</evidence>
<organism evidence="3 4">
    <name type="scientific">Ganoderma sinense ZZ0214-1</name>
    <dbReference type="NCBI Taxonomy" id="1077348"/>
    <lineage>
        <taxon>Eukaryota</taxon>
        <taxon>Fungi</taxon>
        <taxon>Dikarya</taxon>
        <taxon>Basidiomycota</taxon>
        <taxon>Agaricomycotina</taxon>
        <taxon>Agaricomycetes</taxon>
        <taxon>Polyporales</taxon>
        <taxon>Polyporaceae</taxon>
        <taxon>Ganoderma</taxon>
    </lineage>
</organism>
<dbReference type="STRING" id="1077348.A0A2G8SHP4"/>
<dbReference type="InterPro" id="IPR050523">
    <property type="entry name" value="AKR_Detox_Biosynth"/>
</dbReference>
<dbReference type="Proteomes" id="UP000230002">
    <property type="component" value="Unassembled WGS sequence"/>
</dbReference>
<accession>A0A2G8SHP4</accession>
<sequence length="348" mass="38958">MSTTTSTTKMPYVRLGNSGLKVSRIILGTMQYGNPEWQPWVLGEDEALKQIKFAHDHGIQTFDTANVYSNGYSERALGNAIKKLGLPREELVVMTKVFFPVPADPSANLFTSGQKPEDFGIINQHGLNRKHIFDSVKASLKRLQMDYIDVLHCHRFDYSTPIEETMQALHDVVQAGYVRYIGMSSCFAYQFHQMQTYALTHNLTPFISMQNHYNLVYREEEREMFPTLQHFGVGSIPWSPLARGLLTRPVDTQSTRAGSDWLIGNYKTEGTANIVSRVEELAKKKGVSMAQVAVAWVLAKPHVTAPIVGAKSVNNLEDILGGLNVQLSPEEIKSLEEPYKPMAISGHA</sequence>
<dbReference type="Gene3D" id="3.20.20.100">
    <property type="entry name" value="NADP-dependent oxidoreductase domain"/>
    <property type="match status" value="1"/>
</dbReference>
<proteinExistence type="predicted"/>
<dbReference type="PANTHER" id="PTHR43364:SF4">
    <property type="entry name" value="NAD(P)-LINKED OXIDOREDUCTASE SUPERFAMILY PROTEIN"/>
    <property type="match status" value="1"/>
</dbReference>